<organism evidence="1 2">
    <name type="scientific">Flavobacterium cerinum</name>
    <dbReference type="NCBI Taxonomy" id="2502784"/>
    <lineage>
        <taxon>Bacteria</taxon>
        <taxon>Pseudomonadati</taxon>
        <taxon>Bacteroidota</taxon>
        <taxon>Flavobacteriia</taxon>
        <taxon>Flavobacteriales</taxon>
        <taxon>Flavobacteriaceae</taxon>
        <taxon>Flavobacterium</taxon>
    </lineage>
</organism>
<keyword evidence="1" id="KW-0282">Flagellum</keyword>
<keyword evidence="1" id="KW-0966">Cell projection</keyword>
<comment type="caution">
    <text evidence="1">The sequence shown here is derived from an EMBL/GenBank/DDBJ whole genome shotgun (WGS) entry which is preliminary data.</text>
</comment>
<dbReference type="AlphaFoldDB" id="A0A444HBC8"/>
<dbReference type="EMBL" id="SBII01000004">
    <property type="protein sequence ID" value="RWX00759.1"/>
    <property type="molecule type" value="Genomic_DNA"/>
</dbReference>
<dbReference type="InterPro" id="IPR008969">
    <property type="entry name" value="CarboxyPept-like_regulatory"/>
</dbReference>
<evidence type="ECO:0000313" key="1">
    <source>
        <dbReference type="EMBL" id="RWX00759.1"/>
    </source>
</evidence>
<keyword evidence="2" id="KW-1185">Reference proteome</keyword>
<dbReference type="RefSeq" id="WP_128389242.1">
    <property type="nucleotide sequence ID" value="NZ_SBII01000004.1"/>
</dbReference>
<dbReference type="Gene3D" id="2.60.40.1120">
    <property type="entry name" value="Carboxypeptidase-like, regulatory domain"/>
    <property type="match status" value="1"/>
</dbReference>
<dbReference type="Gene3D" id="1.25.40.10">
    <property type="entry name" value="Tetratricopeptide repeat domain"/>
    <property type="match status" value="1"/>
</dbReference>
<dbReference type="Pfam" id="PF07676">
    <property type="entry name" value="PD40"/>
    <property type="match status" value="2"/>
</dbReference>
<reference evidence="1 2" key="1">
    <citation type="submission" date="2019-01" db="EMBL/GenBank/DDBJ databases">
        <title>Flavobacterium sp. nov.,isolated from freshwater.</title>
        <authorList>
            <person name="Zhang R."/>
            <person name="Du Z.-J."/>
        </authorList>
    </citation>
    <scope>NUCLEOTIDE SEQUENCE [LARGE SCALE GENOMIC DNA]</scope>
    <source>
        <strain evidence="1 2">1E403</strain>
    </source>
</reference>
<sequence>MNKLHYIRFTVFILLFSLTTLNGQEKRMETAQKLIDNYAYRDAIKVYEKLAKKGYRSPALFEKLGDAYYFKNEPDNALRWYRELFYLKKEVQPIYYYRMAMALKSLGKYEKANEMLDEYSKRNGGDLRAELYEKNKNYVDVIKSNSGRYKIKITDASSTVSDYGPAFYGDMIVFSSNRDSIGLSNKKDKWTNRSFNTLYMAQVGVKGMLNRVEKFPTGIDAKFHVSTPAFTKDKTVIYFTSNNYNTGEMQKDDKNRVLLKIYRAVVDGKRLKDVEELPFCSNSYNVAHPALSPDEKTLYFASDMSGTYGESDIYKVSVNEDGTFGTPENLGPGINTEGKETFPFVTGDKLYFASNGHPGLGGLDIFVSKEDSNGMFSKVINVGEPVNGRWDDFALIIDEKTKMGYFSSNRKSGRGYDDIYSLIEMGELNFECVQRLSGVVTDEKTGEIAANAKVILFDQNHIMLKETTTDEAGLYSFNVKCGKSYSVRSEAESYVPKETSILIKEGSGETDLPITQVKL</sequence>
<dbReference type="SUPFAM" id="SSF82171">
    <property type="entry name" value="DPP6 N-terminal domain-like"/>
    <property type="match status" value="1"/>
</dbReference>
<keyword evidence="1" id="KW-0969">Cilium</keyword>
<proteinExistence type="predicted"/>
<dbReference type="InterPro" id="IPR011659">
    <property type="entry name" value="WD40"/>
</dbReference>
<protein>
    <submittedName>
        <fullName evidence="1">Flagellar motor protein MotB</fullName>
    </submittedName>
</protein>
<dbReference type="Pfam" id="PF13620">
    <property type="entry name" value="CarboxypepD_reg"/>
    <property type="match status" value="1"/>
</dbReference>
<evidence type="ECO:0000313" key="2">
    <source>
        <dbReference type="Proteomes" id="UP000287527"/>
    </source>
</evidence>
<dbReference type="InterPro" id="IPR011990">
    <property type="entry name" value="TPR-like_helical_dom_sf"/>
</dbReference>
<dbReference type="OrthoDB" id="9809364at2"/>
<dbReference type="Gene3D" id="2.120.10.30">
    <property type="entry name" value="TolB, C-terminal domain"/>
    <property type="match status" value="1"/>
</dbReference>
<dbReference type="Proteomes" id="UP000287527">
    <property type="component" value="Unassembled WGS sequence"/>
</dbReference>
<dbReference type="SUPFAM" id="SSF48452">
    <property type="entry name" value="TPR-like"/>
    <property type="match status" value="1"/>
</dbReference>
<gene>
    <name evidence="1" type="ORF">EPI11_06990</name>
</gene>
<dbReference type="InterPro" id="IPR011042">
    <property type="entry name" value="6-blade_b-propeller_TolB-like"/>
</dbReference>
<accession>A0A444HBC8</accession>
<dbReference type="SUPFAM" id="SSF49464">
    <property type="entry name" value="Carboxypeptidase regulatory domain-like"/>
    <property type="match status" value="1"/>
</dbReference>
<name>A0A444HBC8_9FLAO</name>